<accession>A0A2Z4Y3Q6</accession>
<evidence type="ECO:0000256" key="2">
    <source>
        <dbReference type="RuleBase" id="RU003616"/>
    </source>
</evidence>
<comment type="similarity">
    <text evidence="1 2">Belongs to the small heat shock protein (HSP20) family.</text>
</comment>
<dbReference type="Gene3D" id="2.60.40.790">
    <property type="match status" value="1"/>
</dbReference>
<dbReference type="CDD" id="cd06464">
    <property type="entry name" value="ACD_sHsps-like"/>
    <property type="match status" value="1"/>
</dbReference>
<dbReference type="KEGG" id="schv:BRCON_0751"/>
<dbReference type="InterPro" id="IPR031107">
    <property type="entry name" value="Small_HSP"/>
</dbReference>
<feature type="region of interest" description="Disordered" evidence="3">
    <location>
        <begin position="1"/>
        <end position="26"/>
    </location>
</feature>
<dbReference type="PANTHER" id="PTHR11527">
    <property type="entry name" value="HEAT-SHOCK PROTEIN 20 FAMILY MEMBER"/>
    <property type="match status" value="1"/>
</dbReference>
<evidence type="ECO:0000256" key="3">
    <source>
        <dbReference type="SAM" id="MobiDB-lite"/>
    </source>
</evidence>
<name>A0A2Z4Y3Q6_SUMC1</name>
<dbReference type="InterPro" id="IPR008978">
    <property type="entry name" value="HSP20-like_chaperone"/>
</dbReference>
<dbReference type="EMBL" id="CP030759">
    <property type="protein sequence ID" value="AXA35528.1"/>
    <property type="molecule type" value="Genomic_DNA"/>
</dbReference>
<evidence type="ECO:0000313" key="6">
    <source>
        <dbReference type="Proteomes" id="UP000262583"/>
    </source>
</evidence>
<dbReference type="Proteomes" id="UP000262583">
    <property type="component" value="Chromosome"/>
</dbReference>
<dbReference type="InterPro" id="IPR002068">
    <property type="entry name" value="A-crystallin/Hsp20_dom"/>
</dbReference>
<evidence type="ECO:0000259" key="4">
    <source>
        <dbReference type="PROSITE" id="PS01031"/>
    </source>
</evidence>
<dbReference type="PROSITE" id="PS01031">
    <property type="entry name" value="SHSP"/>
    <property type="match status" value="1"/>
</dbReference>
<dbReference type="SUPFAM" id="SSF49764">
    <property type="entry name" value="HSP20-like chaperones"/>
    <property type="match status" value="1"/>
</dbReference>
<organism evidence="5 6">
    <name type="scientific">Sumerlaea chitinivorans</name>
    <dbReference type="NCBI Taxonomy" id="2250252"/>
    <lineage>
        <taxon>Bacteria</taxon>
        <taxon>Candidatus Sumerlaeota</taxon>
        <taxon>Candidatus Sumerlaeia</taxon>
        <taxon>Candidatus Sumerlaeales</taxon>
        <taxon>Candidatus Sumerlaeaceae</taxon>
        <taxon>Candidatus Sumerlaea</taxon>
    </lineage>
</organism>
<gene>
    <name evidence="5" type="ORF">BRCON_0751</name>
</gene>
<protein>
    <recommendedName>
        <fullName evidence="4">SHSP domain-containing protein</fullName>
    </recommendedName>
</protein>
<evidence type="ECO:0000313" key="5">
    <source>
        <dbReference type="EMBL" id="AXA35528.1"/>
    </source>
</evidence>
<dbReference type="Pfam" id="PF00011">
    <property type="entry name" value="HSP20"/>
    <property type="match status" value="1"/>
</dbReference>
<evidence type="ECO:0000256" key="1">
    <source>
        <dbReference type="PROSITE-ProRule" id="PRU00285"/>
    </source>
</evidence>
<reference evidence="5 6" key="1">
    <citation type="submission" date="2018-05" db="EMBL/GenBank/DDBJ databases">
        <title>A metagenomic window into the 2 km-deep terrestrial subsurface aquifer revealed taxonomically and functionally diverse microbial community comprising novel uncultured bacterial lineages.</title>
        <authorList>
            <person name="Kadnikov V.V."/>
            <person name="Mardanov A.V."/>
            <person name="Beletsky A.V."/>
            <person name="Banks D."/>
            <person name="Pimenov N.V."/>
            <person name="Frank Y.A."/>
            <person name="Karnachuk O.V."/>
            <person name="Ravin N.V."/>
        </authorList>
    </citation>
    <scope>NUCLEOTIDE SEQUENCE [LARGE SCALE GENOMIC DNA]</scope>
    <source>
        <strain evidence="5">BY</strain>
    </source>
</reference>
<proteinExistence type="inferred from homology"/>
<dbReference type="AlphaFoldDB" id="A0A2Z4Y3Q6"/>
<feature type="domain" description="SHSP" evidence="4">
    <location>
        <begin position="19"/>
        <end position="129"/>
    </location>
</feature>
<sequence>MTKLVRREQNAPSTAHQENRGPRFTQPYCSVFETDEKVVVDLEMPGVERDKIEVTVDHDELTVTGWRKAEDLSNYEVLVKERRPQAYKRSFILGESIDSSKITATYENGVLKLVLPKAEVAKPRKIEIK</sequence>